<evidence type="ECO:0000259" key="2">
    <source>
        <dbReference type="Pfam" id="PF17128"/>
    </source>
</evidence>
<sequence length="1029" mass="116998">MFLYRVIFLLFTVGLVVNDISLAQTAKIYEEHLTLETYGFSDPNPVPESERFYPYFKFAGFTAVSTPKSWKMVVLENDYIKVYVSPEIGGKIWGAIEKKTGKAFVYFNNVVKFRSVAMRGPWTSGGVEFNFGTIGHTPNVANPVDYKMLKNEDGSVSCIVGNYDLTSRTRWNVEITLDPDKAYFSTDARWFNLSDIPTSYYHWTNAAAKTAGNLEFLYPGTHHIGHSGEVGTWPEQEGNKISFYENNNFGSYKSYHILNTYTDFFGGYWHDDNFGFGHWTSYDEKPGKKLWIWGLSRQGMIWEDLLTDSDGQYMEWQSGKLFNQAATGSTKTPFKHKTFIPGDADHMHEKWFPLVNTGGADLVADNMVIKIEKKENQLTLKVMALAHVKEKLTVLKGGDQLKSFDVDLKPLELANLSVGAVEGNFKLVSDSGGEIFDTDPQHQQLERPLEIDEAFNWKGAYGKYVMATELEAQRNYADALPLYLETLKMMPSFTPAYAKLAMAYYRKGIWEEALRYAKIALSHDTYHPEANYVYGLVNRQLQNFDDARSGFAVATADGNFRVAAYLNLARLALRKNNYSTALRYAEKSISGNQDNLLGWQLKAISLRKLGKNDDYQNTLTHISNLDPTYVFVAFERFFASGEGGAFDFRAKGLTNELPHESLIALALSYVGCGLFEEAIACLETGPDHPVIAYWLSYLYHHQGDRSKEADYLNKALNASPEMVFPFRLETLAALAHAAEKTDHWKTQYYRALIYVHLGREEEARQLLKDIGMKADFAPFYLFRHQFMADKEMADIQKALKLSGNDWRTNLAAAKSVQTPKIANQYINKAYKLNPGHPELILAKARIYFGNRQYRKGFEFLKKQQLIPYEGANEGRKIYYENAMLAALEAVKKNNWIEAIKYLEMSKQWPENLGAGRPYSVDERLPDFVLAYAHEKSGSKQVADEYYEKVIAFDDESGNSPLLLAQLLAAKRTGNSEKLQLLIDKYLNSEHEDIQWAMTTFRSKPVASEEAAEGDFDKTFLNDLIEVVTP</sequence>
<proteinExistence type="predicted"/>
<dbReference type="InterPro" id="IPR019734">
    <property type="entry name" value="TPR_rpt"/>
</dbReference>
<organism evidence="3 4">
    <name type="scientific">Agaribacillus aureus</name>
    <dbReference type="NCBI Taxonomy" id="3051825"/>
    <lineage>
        <taxon>Bacteria</taxon>
        <taxon>Pseudomonadati</taxon>
        <taxon>Bacteroidota</taxon>
        <taxon>Cytophagia</taxon>
        <taxon>Cytophagales</taxon>
        <taxon>Splendidivirgaceae</taxon>
        <taxon>Agaribacillus</taxon>
    </lineage>
</organism>
<evidence type="ECO:0000313" key="4">
    <source>
        <dbReference type="Proteomes" id="UP001172083"/>
    </source>
</evidence>
<feature type="repeat" description="TPR" evidence="1">
    <location>
        <begin position="562"/>
        <end position="595"/>
    </location>
</feature>
<protein>
    <submittedName>
        <fullName evidence="3">DUF5107 domain-containing protein</fullName>
    </submittedName>
</protein>
<dbReference type="SMART" id="SM00028">
    <property type="entry name" value="TPR"/>
    <property type="match status" value="4"/>
</dbReference>
<name>A0ABT8LDU0_9BACT</name>
<dbReference type="EMBL" id="JAUJEB010000004">
    <property type="protein sequence ID" value="MDN5214473.1"/>
    <property type="molecule type" value="Genomic_DNA"/>
</dbReference>
<dbReference type="PROSITE" id="PS50005">
    <property type="entry name" value="TPR"/>
    <property type="match status" value="1"/>
</dbReference>
<evidence type="ECO:0000256" key="1">
    <source>
        <dbReference type="PROSITE-ProRule" id="PRU00339"/>
    </source>
</evidence>
<dbReference type="SUPFAM" id="SSF48452">
    <property type="entry name" value="TPR-like"/>
    <property type="match status" value="2"/>
</dbReference>
<dbReference type="Pfam" id="PF13432">
    <property type="entry name" value="TPR_16"/>
    <property type="match status" value="1"/>
</dbReference>
<evidence type="ECO:0000313" key="3">
    <source>
        <dbReference type="EMBL" id="MDN5214473.1"/>
    </source>
</evidence>
<keyword evidence="1" id="KW-0802">TPR repeat</keyword>
<dbReference type="InterPro" id="IPR033396">
    <property type="entry name" value="DUF5107"/>
</dbReference>
<dbReference type="PANTHER" id="PTHR12558">
    <property type="entry name" value="CELL DIVISION CYCLE 16,23,27"/>
    <property type="match status" value="1"/>
</dbReference>
<dbReference type="InterPro" id="IPR011990">
    <property type="entry name" value="TPR-like_helical_dom_sf"/>
</dbReference>
<dbReference type="PANTHER" id="PTHR12558:SF13">
    <property type="entry name" value="CELL DIVISION CYCLE PROTEIN 27 HOMOLOG"/>
    <property type="match status" value="1"/>
</dbReference>
<reference evidence="3" key="1">
    <citation type="submission" date="2023-06" db="EMBL/GenBank/DDBJ databases">
        <title>Genomic of Agaribacillus aureum.</title>
        <authorList>
            <person name="Wang G."/>
        </authorList>
    </citation>
    <scope>NUCLEOTIDE SEQUENCE</scope>
    <source>
        <strain evidence="3">BMA12</strain>
    </source>
</reference>
<feature type="domain" description="DUF5107" evidence="2">
    <location>
        <begin position="50"/>
        <end position="353"/>
    </location>
</feature>
<gene>
    <name evidence="3" type="ORF">QQ020_20500</name>
</gene>
<dbReference type="RefSeq" id="WP_346759806.1">
    <property type="nucleotide sequence ID" value="NZ_JAUJEB010000004.1"/>
</dbReference>
<dbReference type="Gene3D" id="1.25.40.10">
    <property type="entry name" value="Tetratricopeptide repeat domain"/>
    <property type="match status" value="2"/>
</dbReference>
<dbReference type="Proteomes" id="UP001172083">
    <property type="component" value="Unassembled WGS sequence"/>
</dbReference>
<comment type="caution">
    <text evidence="3">The sequence shown here is derived from an EMBL/GenBank/DDBJ whole genome shotgun (WGS) entry which is preliminary data.</text>
</comment>
<dbReference type="Pfam" id="PF17128">
    <property type="entry name" value="DUF5107"/>
    <property type="match status" value="1"/>
</dbReference>
<keyword evidence="4" id="KW-1185">Reference proteome</keyword>
<accession>A0ABT8LDU0</accession>